<dbReference type="OrthoDB" id="9798540at2"/>
<comment type="caution">
    <text evidence="8">The sequence shown here is derived from an EMBL/GenBank/DDBJ whole genome shotgun (WGS) entry which is preliminary data.</text>
</comment>
<evidence type="ECO:0000313" key="8">
    <source>
        <dbReference type="EMBL" id="RNL45094.1"/>
    </source>
</evidence>
<comment type="similarity">
    <text evidence="2 6">Belongs to the ABC-3 integral membrane protein family.</text>
</comment>
<dbReference type="GO" id="GO:0043190">
    <property type="term" value="C:ATP-binding cassette (ABC) transporter complex"/>
    <property type="evidence" value="ECO:0007669"/>
    <property type="project" value="InterPro"/>
</dbReference>
<sequence length="270" mass="27764">MFEYLFMQRAFVAGLILGIAVPCVGVVVVLKRLSMMGDALSHTALAGVAGGLIAGINPVLGATIACLGAAGAIEVIRRRFEGHAELAIAIVMSCGIGLAGVLSGFVPNAASFSSFLFGSIVTVNDDDLLAVAAVGATVLLLCALMRKELFLVTLDERAARLAGVRTKTVNAAFILITALCVSVAARTVGALIVSSMMVVPVACALHIARSWKQVVILSCGIGVTITAIGLTVSYELGLKPGGTIVLIGIGVLALVLVAKRLRSKTHRSTR</sequence>
<dbReference type="GO" id="GO:0055085">
    <property type="term" value="P:transmembrane transport"/>
    <property type="evidence" value="ECO:0007669"/>
    <property type="project" value="InterPro"/>
</dbReference>
<keyword evidence="3 6" id="KW-0812">Transmembrane</keyword>
<feature type="transmembrane region" description="Helical" evidence="7">
    <location>
        <begin position="215"/>
        <end position="234"/>
    </location>
</feature>
<name>A0A3N0BBZ8_9ACTN</name>
<feature type="transmembrane region" description="Helical" evidence="7">
    <location>
        <begin position="128"/>
        <end position="146"/>
    </location>
</feature>
<comment type="subcellular location">
    <subcellularLocation>
        <location evidence="6">Cell membrane</location>
        <topology evidence="6">Multi-pass membrane protein</topology>
    </subcellularLocation>
    <subcellularLocation>
        <location evidence="1">Membrane</location>
        <topology evidence="1">Multi-pass membrane protein</topology>
    </subcellularLocation>
</comment>
<feature type="transmembrane region" description="Helical" evidence="7">
    <location>
        <begin position="85"/>
        <end position="108"/>
    </location>
</feature>
<dbReference type="InterPro" id="IPR037294">
    <property type="entry name" value="ABC_BtuC-like"/>
</dbReference>
<feature type="transmembrane region" description="Helical" evidence="7">
    <location>
        <begin position="167"/>
        <end position="185"/>
    </location>
</feature>
<evidence type="ECO:0000256" key="1">
    <source>
        <dbReference type="ARBA" id="ARBA00004141"/>
    </source>
</evidence>
<dbReference type="Gene3D" id="1.10.3470.10">
    <property type="entry name" value="ABC transporter involved in vitamin B12 uptake, BtuC"/>
    <property type="match status" value="1"/>
</dbReference>
<protein>
    <submittedName>
        <fullName evidence="8">Metal ABC transporter permease</fullName>
    </submittedName>
</protein>
<dbReference type="Proteomes" id="UP000278632">
    <property type="component" value="Unassembled WGS sequence"/>
</dbReference>
<keyword evidence="4 7" id="KW-1133">Transmembrane helix</keyword>
<dbReference type="Pfam" id="PF00950">
    <property type="entry name" value="ABC-3"/>
    <property type="match status" value="1"/>
</dbReference>
<keyword evidence="9" id="KW-1185">Reference proteome</keyword>
<dbReference type="PANTHER" id="PTHR30477">
    <property type="entry name" value="ABC-TRANSPORTER METAL-BINDING PROTEIN"/>
    <property type="match status" value="1"/>
</dbReference>
<gene>
    <name evidence="8" type="ORF">DMP08_05875</name>
</gene>
<dbReference type="GO" id="GO:0010043">
    <property type="term" value="P:response to zinc ion"/>
    <property type="evidence" value="ECO:0007669"/>
    <property type="project" value="TreeGrafter"/>
</dbReference>
<keyword evidence="5 7" id="KW-0472">Membrane</keyword>
<evidence type="ECO:0000313" key="9">
    <source>
        <dbReference type="Proteomes" id="UP000278632"/>
    </source>
</evidence>
<feature type="transmembrane region" description="Helical" evidence="7">
    <location>
        <begin position="240"/>
        <end position="258"/>
    </location>
</feature>
<evidence type="ECO:0000256" key="3">
    <source>
        <dbReference type="ARBA" id="ARBA00022692"/>
    </source>
</evidence>
<evidence type="ECO:0000256" key="5">
    <source>
        <dbReference type="ARBA" id="ARBA00023136"/>
    </source>
</evidence>
<dbReference type="SUPFAM" id="SSF81345">
    <property type="entry name" value="ABC transporter involved in vitamin B12 uptake, BtuC"/>
    <property type="match status" value="1"/>
</dbReference>
<dbReference type="InterPro" id="IPR001626">
    <property type="entry name" value="ABC_TroCD"/>
</dbReference>
<dbReference type="RefSeq" id="WP_123192021.1">
    <property type="nucleotide sequence ID" value="NZ_QICD01000008.1"/>
</dbReference>
<evidence type="ECO:0000256" key="6">
    <source>
        <dbReference type="RuleBase" id="RU003943"/>
    </source>
</evidence>
<keyword evidence="6" id="KW-0813">Transport</keyword>
<feature type="transmembrane region" description="Helical" evidence="7">
    <location>
        <begin position="49"/>
        <end position="73"/>
    </location>
</feature>
<evidence type="ECO:0000256" key="4">
    <source>
        <dbReference type="ARBA" id="ARBA00022989"/>
    </source>
</evidence>
<dbReference type="AlphaFoldDB" id="A0A3N0BBZ8"/>
<reference evidence="9" key="1">
    <citation type="submission" date="2018-05" db="EMBL/GenBank/DDBJ databases">
        <title>Genome Sequencing of selected type strains of the family Eggerthellaceae.</title>
        <authorList>
            <person name="Danylec N."/>
            <person name="Stoll D.A."/>
            <person name="Doetsch A."/>
            <person name="Huch M."/>
        </authorList>
    </citation>
    <scope>NUCLEOTIDE SEQUENCE [LARGE SCALE GENOMIC DNA]</scope>
    <source>
        <strain evidence="9">DSM 16106</strain>
    </source>
</reference>
<proteinExistence type="inferred from homology"/>
<dbReference type="PANTHER" id="PTHR30477:SF0">
    <property type="entry name" value="METAL TRANSPORT SYSTEM MEMBRANE PROTEIN TM_0125-RELATED"/>
    <property type="match status" value="1"/>
</dbReference>
<evidence type="ECO:0000256" key="2">
    <source>
        <dbReference type="ARBA" id="ARBA00008034"/>
    </source>
</evidence>
<dbReference type="EMBL" id="QICD01000008">
    <property type="protein sequence ID" value="RNL45094.1"/>
    <property type="molecule type" value="Genomic_DNA"/>
</dbReference>
<organism evidence="8 9">
    <name type="scientific">Paraeggerthella hongkongensis</name>
    <dbReference type="NCBI Taxonomy" id="230658"/>
    <lineage>
        <taxon>Bacteria</taxon>
        <taxon>Bacillati</taxon>
        <taxon>Actinomycetota</taxon>
        <taxon>Coriobacteriia</taxon>
        <taxon>Eggerthellales</taxon>
        <taxon>Eggerthellaceae</taxon>
        <taxon>Paraeggerthella</taxon>
    </lineage>
</organism>
<evidence type="ECO:0000256" key="7">
    <source>
        <dbReference type="SAM" id="Phobius"/>
    </source>
</evidence>
<feature type="transmembrane region" description="Helical" evidence="7">
    <location>
        <begin position="191"/>
        <end position="208"/>
    </location>
</feature>
<accession>A0A3N0BBZ8</accession>